<name>A0AAD7A2F7_9AGAR</name>
<dbReference type="Proteomes" id="UP001218218">
    <property type="component" value="Unassembled WGS sequence"/>
</dbReference>
<evidence type="ECO:0000313" key="2">
    <source>
        <dbReference type="Proteomes" id="UP001218218"/>
    </source>
</evidence>
<organism evidence="1 2">
    <name type="scientific">Mycena albidolilacea</name>
    <dbReference type="NCBI Taxonomy" id="1033008"/>
    <lineage>
        <taxon>Eukaryota</taxon>
        <taxon>Fungi</taxon>
        <taxon>Dikarya</taxon>
        <taxon>Basidiomycota</taxon>
        <taxon>Agaricomycotina</taxon>
        <taxon>Agaricomycetes</taxon>
        <taxon>Agaricomycetidae</taxon>
        <taxon>Agaricales</taxon>
        <taxon>Marasmiineae</taxon>
        <taxon>Mycenaceae</taxon>
        <taxon>Mycena</taxon>
    </lineage>
</organism>
<keyword evidence="2" id="KW-1185">Reference proteome</keyword>
<protein>
    <submittedName>
        <fullName evidence="1">Uncharacterized protein</fullName>
    </submittedName>
</protein>
<gene>
    <name evidence="1" type="ORF">DFH08DRAFT_808922</name>
</gene>
<evidence type="ECO:0000313" key="1">
    <source>
        <dbReference type="EMBL" id="KAJ7348176.1"/>
    </source>
</evidence>
<comment type="caution">
    <text evidence="1">The sequence shown here is derived from an EMBL/GenBank/DDBJ whole genome shotgun (WGS) entry which is preliminary data.</text>
</comment>
<proteinExistence type="predicted"/>
<accession>A0AAD7A2F7</accession>
<dbReference type="EMBL" id="JARIHO010000018">
    <property type="protein sequence ID" value="KAJ7348176.1"/>
    <property type="molecule type" value="Genomic_DNA"/>
</dbReference>
<dbReference type="AlphaFoldDB" id="A0AAD7A2F7"/>
<sequence>MNAQLQAYGSVPFYRFYNATKMANFTQSRNRKDSISTPTRDIYGLFGPVSALEQCHRSPNKIEHKVGLLGDVQAKLDCQWRPKRYLDLPRSAEIGNYFPNPPNKRAPEWEIFRLRHTECMKWPFELLDLSVDGTAVLTAVRRRYGMLGRQELRDGMGRLSVRPSNRPGQVVLLDPTSVTCREAVIELSQYQYDTRRVHKSQPIPSDPTQYRVFTGF</sequence>
<reference evidence="1" key="1">
    <citation type="submission" date="2023-03" db="EMBL/GenBank/DDBJ databases">
        <title>Massive genome expansion in bonnet fungi (Mycena s.s.) driven by repeated elements and novel gene families across ecological guilds.</title>
        <authorList>
            <consortium name="Lawrence Berkeley National Laboratory"/>
            <person name="Harder C.B."/>
            <person name="Miyauchi S."/>
            <person name="Viragh M."/>
            <person name="Kuo A."/>
            <person name="Thoen E."/>
            <person name="Andreopoulos B."/>
            <person name="Lu D."/>
            <person name="Skrede I."/>
            <person name="Drula E."/>
            <person name="Henrissat B."/>
            <person name="Morin E."/>
            <person name="Kohler A."/>
            <person name="Barry K."/>
            <person name="LaButti K."/>
            <person name="Morin E."/>
            <person name="Salamov A."/>
            <person name="Lipzen A."/>
            <person name="Mereny Z."/>
            <person name="Hegedus B."/>
            <person name="Baldrian P."/>
            <person name="Stursova M."/>
            <person name="Weitz H."/>
            <person name="Taylor A."/>
            <person name="Grigoriev I.V."/>
            <person name="Nagy L.G."/>
            <person name="Martin F."/>
            <person name="Kauserud H."/>
        </authorList>
    </citation>
    <scope>NUCLEOTIDE SEQUENCE</scope>
    <source>
        <strain evidence="1">CBHHK002</strain>
    </source>
</reference>